<evidence type="ECO:0000256" key="2">
    <source>
        <dbReference type="ARBA" id="ARBA00007755"/>
    </source>
</evidence>
<keyword evidence="3" id="KW-1003">Cell membrane</keyword>
<comment type="caution">
    <text evidence="9">The sequence shown here is derived from an EMBL/GenBank/DDBJ whole genome shotgun (WGS) entry which is preliminary data.</text>
</comment>
<dbReference type="AlphaFoldDB" id="A0A1F5AF59"/>
<evidence type="ECO:0000256" key="1">
    <source>
        <dbReference type="ARBA" id="ARBA00004651"/>
    </source>
</evidence>
<proteinExistence type="inferred from homology"/>
<feature type="transmembrane region" description="Helical" evidence="7">
    <location>
        <begin position="244"/>
        <end position="264"/>
    </location>
</feature>
<feature type="transmembrane region" description="Helical" evidence="7">
    <location>
        <begin position="450"/>
        <end position="467"/>
    </location>
</feature>
<keyword evidence="4 7" id="KW-0812">Transmembrane</keyword>
<protein>
    <submittedName>
        <fullName evidence="9">Carbon starvation protein CstA</fullName>
    </submittedName>
</protein>
<feature type="transmembrane region" description="Helical" evidence="7">
    <location>
        <begin position="418"/>
        <end position="444"/>
    </location>
</feature>
<dbReference type="GO" id="GO:0005886">
    <property type="term" value="C:plasma membrane"/>
    <property type="evidence" value="ECO:0007669"/>
    <property type="project" value="UniProtKB-SubCell"/>
</dbReference>
<evidence type="ECO:0000256" key="6">
    <source>
        <dbReference type="ARBA" id="ARBA00023136"/>
    </source>
</evidence>
<feature type="transmembrane region" description="Helical" evidence="7">
    <location>
        <begin position="499"/>
        <end position="519"/>
    </location>
</feature>
<evidence type="ECO:0000256" key="5">
    <source>
        <dbReference type="ARBA" id="ARBA00022989"/>
    </source>
</evidence>
<gene>
    <name evidence="9" type="ORF">A2V47_04105</name>
</gene>
<dbReference type="Proteomes" id="UP000177701">
    <property type="component" value="Unassembled WGS sequence"/>
</dbReference>
<organism evidence="9 10">
    <name type="scientific">Candidatus Sediminicultor quintus</name>
    <dbReference type="NCBI Taxonomy" id="1797291"/>
    <lineage>
        <taxon>Bacteria</taxon>
        <taxon>Pseudomonadati</taxon>
        <taxon>Atribacterota</taxon>
        <taxon>Candidatus Phoenicimicrobiia</taxon>
        <taxon>Candidatus Pheonicimicrobiales</taxon>
        <taxon>Candidatus Phoenicimicrobiaceae</taxon>
        <taxon>Candidatus Sediminicultor</taxon>
    </lineage>
</organism>
<dbReference type="Pfam" id="PF02554">
    <property type="entry name" value="CstA"/>
    <property type="match status" value="2"/>
</dbReference>
<evidence type="ECO:0000256" key="4">
    <source>
        <dbReference type="ARBA" id="ARBA00022692"/>
    </source>
</evidence>
<evidence type="ECO:0000313" key="9">
    <source>
        <dbReference type="EMBL" id="OGD17028.1"/>
    </source>
</evidence>
<feature type="domain" description="CstA N-terminal" evidence="8">
    <location>
        <begin position="350"/>
        <end position="487"/>
    </location>
</feature>
<dbReference type="STRING" id="1797291.A2V47_04105"/>
<dbReference type="PANTHER" id="PTHR30252:SF0">
    <property type="entry name" value="PEPTIDE TRANSPORTER CSTA"/>
    <property type="match status" value="1"/>
</dbReference>
<feature type="transmembrane region" description="Helical" evidence="7">
    <location>
        <begin position="276"/>
        <end position="295"/>
    </location>
</feature>
<comment type="subcellular location">
    <subcellularLocation>
        <location evidence="1">Cell membrane</location>
        <topology evidence="1">Multi-pass membrane protein</topology>
    </subcellularLocation>
</comment>
<comment type="similarity">
    <text evidence="2">Belongs to the peptide transporter carbon starvation (CstA) (TC 2.A.114) family.</text>
</comment>
<reference evidence="9 10" key="1">
    <citation type="journal article" date="2016" name="Nat. Commun.">
        <title>Thousands of microbial genomes shed light on interconnected biogeochemical processes in an aquifer system.</title>
        <authorList>
            <person name="Anantharaman K."/>
            <person name="Brown C.T."/>
            <person name="Hug L.A."/>
            <person name="Sharon I."/>
            <person name="Castelle C.J."/>
            <person name="Probst A.J."/>
            <person name="Thomas B.C."/>
            <person name="Singh A."/>
            <person name="Wilkins M.J."/>
            <person name="Karaoz U."/>
            <person name="Brodie E.L."/>
            <person name="Williams K.H."/>
            <person name="Hubbard S.S."/>
            <person name="Banfield J.F."/>
        </authorList>
    </citation>
    <scope>NUCLEOTIDE SEQUENCE [LARGE SCALE GENOMIC DNA]</scope>
</reference>
<sequence length="536" mass="56818">MNLLTILLVAIALFAIALKTYGGYLARLVGLDNKKKTPAHTMTDGFDYVPAKMPVLMGHHFASIAGGGPILGPIQASVFGWLPCFLWIVLGSIFIGGVHDFMSLISSVRHEGKTMGEVIGKNVGKNAKILFLIFVWLALVLVVAVFSILVANTFAANPAVATASVLFLVIAIGMGYTLYRKGASLGLVTVIGVILLFLSIWIGLRAPFALSARTWIYLLMVYIFFASALPVWTLLQPRDYLSSFLLYTALGGAVIGILIGRPALQLPAFTAFKQPVGYLFPMLFVIIACGAISGFHSLCASGTTSKQLDKESDAQVIGYGAMLLEGVLATVALGTAAMLTKAGLADGLANWGGPVGVFAHGMGNFLANLGIKEQVGIAFGALTVSAFLLTSLDTACRLGRYALEELTAEWAPALSNRYVATIITVIAGGALALSGTWSAIWPIFGASNQLLAGLALLGATAWLAHLGKKYIVTFYPMIFMIIVTVVALLTMVFQNFAKGNYLLGGMSLVLLILAGFVINEGMRAINKFKTMSAKAK</sequence>
<evidence type="ECO:0000259" key="8">
    <source>
        <dbReference type="Pfam" id="PF02554"/>
    </source>
</evidence>
<feature type="transmembrane region" description="Helical" evidence="7">
    <location>
        <begin position="85"/>
        <end position="108"/>
    </location>
</feature>
<accession>A0A1F5AF59</accession>
<feature type="transmembrane region" description="Helical" evidence="7">
    <location>
        <begin position="185"/>
        <end position="204"/>
    </location>
</feature>
<evidence type="ECO:0000256" key="7">
    <source>
        <dbReference type="SAM" id="Phobius"/>
    </source>
</evidence>
<feature type="transmembrane region" description="Helical" evidence="7">
    <location>
        <begin position="316"/>
        <end position="339"/>
    </location>
</feature>
<evidence type="ECO:0000256" key="3">
    <source>
        <dbReference type="ARBA" id="ARBA00022475"/>
    </source>
</evidence>
<dbReference type="InterPro" id="IPR051605">
    <property type="entry name" value="CstA"/>
</dbReference>
<feature type="transmembrane region" description="Helical" evidence="7">
    <location>
        <begin position="216"/>
        <end position="235"/>
    </location>
</feature>
<dbReference type="GO" id="GO:0009267">
    <property type="term" value="P:cellular response to starvation"/>
    <property type="evidence" value="ECO:0007669"/>
    <property type="project" value="InterPro"/>
</dbReference>
<dbReference type="InterPro" id="IPR003706">
    <property type="entry name" value="CstA_N"/>
</dbReference>
<keyword evidence="6 7" id="KW-0472">Membrane</keyword>
<name>A0A1F5AF59_9BACT</name>
<dbReference type="EMBL" id="MEYH01000020">
    <property type="protein sequence ID" value="OGD17028.1"/>
    <property type="molecule type" value="Genomic_DNA"/>
</dbReference>
<feature type="transmembrane region" description="Helical" evidence="7">
    <location>
        <begin position="474"/>
        <end position="493"/>
    </location>
</feature>
<feature type="transmembrane region" description="Helical" evidence="7">
    <location>
        <begin position="129"/>
        <end position="150"/>
    </location>
</feature>
<evidence type="ECO:0000313" key="10">
    <source>
        <dbReference type="Proteomes" id="UP000177701"/>
    </source>
</evidence>
<keyword evidence="5 7" id="KW-1133">Transmembrane helix</keyword>
<feature type="transmembrane region" description="Helical" evidence="7">
    <location>
        <begin position="156"/>
        <end position="178"/>
    </location>
</feature>
<dbReference type="PANTHER" id="PTHR30252">
    <property type="entry name" value="INNER MEMBRANE PEPTIDE TRANSPORTER"/>
    <property type="match status" value="1"/>
</dbReference>
<feature type="transmembrane region" description="Helical" evidence="7">
    <location>
        <begin position="375"/>
        <end position="398"/>
    </location>
</feature>
<feature type="domain" description="CstA N-terminal" evidence="8">
    <location>
        <begin position="4"/>
        <end position="342"/>
    </location>
</feature>